<keyword evidence="1" id="KW-0732">Signal</keyword>
<organism evidence="2 3">
    <name type="scientific">Dictyocaulus viviparus</name>
    <name type="common">Bovine lungworm</name>
    <dbReference type="NCBI Taxonomy" id="29172"/>
    <lineage>
        <taxon>Eukaryota</taxon>
        <taxon>Metazoa</taxon>
        <taxon>Ecdysozoa</taxon>
        <taxon>Nematoda</taxon>
        <taxon>Chromadorea</taxon>
        <taxon>Rhabditida</taxon>
        <taxon>Rhabditina</taxon>
        <taxon>Rhabditomorpha</taxon>
        <taxon>Strongyloidea</taxon>
        <taxon>Metastrongylidae</taxon>
        <taxon>Dictyocaulus</taxon>
    </lineage>
</organism>
<dbReference type="AlphaFoldDB" id="A0A0D8XYN9"/>
<dbReference type="EMBL" id="KN716229">
    <property type="protein sequence ID" value="KJH49605.1"/>
    <property type="molecule type" value="Genomic_DNA"/>
</dbReference>
<evidence type="ECO:0000313" key="3">
    <source>
        <dbReference type="Proteomes" id="UP000053766"/>
    </source>
</evidence>
<reference evidence="3" key="2">
    <citation type="journal article" date="2016" name="Sci. Rep.">
        <title>Dictyocaulus viviparus genome, variome and transcriptome elucidate lungworm biology and support future intervention.</title>
        <authorList>
            <person name="McNulty S.N."/>
            <person name="Strube C."/>
            <person name="Rosa B.A."/>
            <person name="Martin J.C."/>
            <person name="Tyagi R."/>
            <person name="Choi Y.J."/>
            <person name="Wang Q."/>
            <person name="Hallsworth Pepin K."/>
            <person name="Zhang X."/>
            <person name="Ozersky P."/>
            <person name="Wilson R.K."/>
            <person name="Sternberg P.W."/>
            <person name="Gasser R.B."/>
            <person name="Mitreva M."/>
        </authorList>
    </citation>
    <scope>NUCLEOTIDE SEQUENCE [LARGE SCALE GENOMIC DNA]</scope>
    <source>
        <strain evidence="3">HannoverDv2000</strain>
    </source>
</reference>
<feature type="signal peptide" evidence="1">
    <location>
        <begin position="1"/>
        <end position="17"/>
    </location>
</feature>
<accession>A0A0D8XYN9</accession>
<evidence type="ECO:0000313" key="2">
    <source>
        <dbReference type="EMBL" id="KJH49605.1"/>
    </source>
</evidence>
<dbReference type="Proteomes" id="UP000053766">
    <property type="component" value="Unassembled WGS sequence"/>
</dbReference>
<sequence length="88" mass="10035">MWHISGLICSPFYRILTVCFPVHRGGTSTNHYQVSSQKAVNVCDTPLVSSKANIQQPHIKSAADVQQYGMIRTILEYDFSQNKVRYMK</sequence>
<dbReference type="STRING" id="29172.A0A0D8XYN9"/>
<protein>
    <submittedName>
        <fullName evidence="2">Uncharacterized protein</fullName>
    </submittedName>
</protein>
<feature type="chain" id="PRO_5002336079" evidence="1">
    <location>
        <begin position="18"/>
        <end position="88"/>
    </location>
</feature>
<gene>
    <name evidence="2" type="ORF">DICVIV_04272</name>
</gene>
<reference evidence="2 3" key="1">
    <citation type="submission" date="2013-11" db="EMBL/GenBank/DDBJ databases">
        <title>Draft genome of the bovine lungworm Dictyocaulus viviparus.</title>
        <authorList>
            <person name="Mitreva M."/>
        </authorList>
    </citation>
    <scope>NUCLEOTIDE SEQUENCE [LARGE SCALE GENOMIC DNA]</scope>
    <source>
        <strain evidence="2 3">HannoverDv2000</strain>
    </source>
</reference>
<keyword evidence="3" id="KW-1185">Reference proteome</keyword>
<name>A0A0D8XYN9_DICVI</name>
<evidence type="ECO:0000256" key="1">
    <source>
        <dbReference type="SAM" id="SignalP"/>
    </source>
</evidence>
<proteinExistence type="predicted"/>